<evidence type="ECO:0000313" key="3">
    <source>
        <dbReference type="Proteomes" id="UP000727407"/>
    </source>
</evidence>
<feature type="compositionally biased region" description="Basic and acidic residues" evidence="1">
    <location>
        <begin position="11"/>
        <end position="22"/>
    </location>
</feature>
<evidence type="ECO:0000256" key="1">
    <source>
        <dbReference type="SAM" id="MobiDB-lite"/>
    </source>
</evidence>
<feature type="non-terminal residue" evidence="2">
    <location>
        <position position="1"/>
    </location>
</feature>
<feature type="non-terminal residue" evidence="2">
    <location>
        <position position="54"/>
    </location>
</feature>
<organism evidence="2 3">
    <name type="scientific">Clarias magur</name>
    <name type="common">Asian catfish</name>
    <name type="synonym">Macropteronotus magur</name>
    <dbReference type="NCBI Taxonomy" id="1594786"/>
    <lineage>
        <taxon>Eukaryota</taxon>
        <taxon>Metazoa</taxon>
        <taxon>Chordata</taxon>
        <taxon>Craniata</taxon>
        <taxon>Vertebrata</taxon>
        <taxon>Euteleostomi</taxon>
        <taxon>Actinopterygii</taxon>
        <taxon>Neopterygii</taxon>
        <taxon>Teleostei</taxon>
        <taxon>Ostariophysi</taxon>
        <taxon>Siluriformes</taxon>
        <taxon>Clariidae</taxon>
        <taxon>Clarias</taxon>
    </lineage>
</organism>
<evidence type="ECO:0000313" key="2">
    <source>
        <dbReference type="EMBL" id="KAF5899427.1"/>
    </source>
</evidence>
<keyword evidence="3" id="KW-1185">Reference proteome</keyword>
<keyword evidence="2" id="KW-0378">Hydrolase</keyword>
<dbReference type="AlphaFoldDB" id="A0A8J4UKH5"/>
<keyword evidence="2" id="KW-0067">ATP-binding</keyword>
<dbReference type="Proteomes" id="UP000727407">
    <property type="component" value="Unassembled WGS sequence"/>
</dbReference>
<proteinExistence type="predicted"/>
<name>A0A8J4UKH5_CLAMG</name>
<comment type="caution">
    <text evidence="2">The sequence shown here is derived from an EMBL/GenBank/DDBJ whole genome shotgun (WGS) entry which is preliminary data.</text>
</comment>
<dbReference type="EMBL" id="QNUK01000168">
    <property type="protein sequence ID" value="KAF5899427.1"/>
    <property type="molecule type" value="Genomic_DNA"/>
</dbReference>
<feature type="region of interest" description="Disordered" evidence="1">
    <location>
        <begin position="1"/>
        <end position="22"/>
    </location>
</feature>
<sequence length="54" mass="5898">ASRRVSMVAKCGKDGRRERGEVRERDSSLFALAHCPAAISVQQTPGTINTRAQK</sequence>
<protein>
    <submittedName>
        <fullName evidence="2">ATP-dependent RNA helicase dbp7</fullName>
    </submittedName>
</protein>
<reference evidence="2" key="1">
    <citation type="submission" date="2020-07" db="EMBL/GenBank/DDBJ databases">
        <title>Clarias magur genome sequencing, assembly and annotation.</title>
        <authorList>
            <person name="Kushwaha B."/>
            <person name="Kumar R."/>
            <person name="Das P."/>
            <person name="Joshi C.G."/>
            <person name="Kumar D."/>
            <person name="Nagpure N.S."/>
            <person name="Pandey M."/>
            <person name="Agarwal S."/>
            <person name="Srivastava S."/>
            <person name="Singh M."/>
            <person name="Sahoo L."/>
            <person name="Jayasankar P."/>
            <person name="Meher P.K."/>
            <person name="Koringa P.G."/>
            <person name="Iquebal M.A."/>
            <person name="Das S.P."/>
            <person name="Bit A."/>
            <person name="Patnaik S."/>
            <person name="Patel N."/>
            <person name="Shah T.M."/>
            <person name="Hinsu A."/>
            <person name="Jena J.K."/>
        </authorList>
    </citation>
    <scope>NUCLEOTIDE SEQUENCE</scope>
    <source>
        <strain evidence="2">CIFAMagur01</strain>
        <tissue evidence="2">Testis</tissue>
    </source>
</reference>
<gene>
    <name evidence="2" type="primary">dbp7</name>
    <name evidence="2" type="ORF">DAT39_010874</name>
</gene>
<keyword evidence="2" id="KW-0347">Helicase</keyword>
<dbReference type="GO" id="GO:0004386">
    <property type="term" value="F:helicase activity"/>
    <property type="evidence" value="ECO:0007669"/>
    <property type="project" value="UniProtKB-KW"/>
</dbReference>
<accession>A0A8J4UKH5</accession>
<keyword evidence="2" id="KW-0547">Nucleotide-binding</keyword>